<dbReference type="PROSITE" id="PS00395">
    <property type="entry name" value="ALANINE_RACEMASE"/>
    <property type="match status" value="1"/>
</dbReference>
<reference evidence="6" key="1">
    <citation type="submission" date="2020-04" db="EMBL/GenBank/DDBJ databases">
        <title>Deep metagenomics examines the oral microbiome during advanced dental caries in children, revealing novel taxa and co-occurrences with host molecules.</title>
        <authorList>
            <person name="Baker J.L."/>
            <person name="Morton J.T."/>
            <person name="Dinis M."/>
            <person name="Alvarez R."/>
            <person name="Tran N.C."/>
            <person name="Knight R."/>
            <person name="Edlund A."/>
        </authorList>
    </citation>
    <scope>NUCLEOTIDE SEQUENCE</scope>
    <source>
        <strain evidence="6">JCVI_47_bin.4</strain>
    </source>
</reference>
<dbReference type="PANTHER" id="PTHR30511:SF0">
    <property type="entry name" value="ALANINE RACEMASE, CATABOLIC-RELATED"/>
    <property type="match status" value="1"/>
</dbReference>
<dbReference type="PRINTS" id="PR00992">
    <property type="entry name" value="ALARACEMASE"/>
</dbReference>
<sequence length="165" mass="17994">MNCQNNNYRVIVDLNAIVHNVKNIEKSYNVKVMGAIKANAYGHGSVPVARAFIKAGVSYLGIAKPSDAVAIRRAGVNKSVGILSWLISPNTNLKDLIDNDIDISVGSFFTLDRIVSIANGCDKSVRIQVKLEVQSGRDGFCLGDEGELKSRLRSVRAMKNVRSLF</sequence>
<comment type="cofactor">
    <cofactor evidence="1 4">
        <name>pyridoxal 5'-phosphate</name>
        <dbReference type="ChEBI" id="CHEBI:597326"/>
    </cofactor>
</comment>
<evidence type="ECO:0000313" key="7">
    <source>
        <dbReference type="Proteomes" id="UP000769484"/>
    </source>
</evidence>
<dbReference type="Pfam" id="PF01168">
    <property type="entry name" value="Ala_racemase_N"/>
    <property type="match status" value="1"/>
</dbReference>
<organism evidence="6 7">
    <name type="scientific">Rothia dentocariosa</name>
    <dbReference type="NCBI Taxonomy" id="2047"/>
    <lineage>
        <taxon>Bacteria</taxon>
        <taxon>Bacillati</taxon>
        <taxon>Actinomycetota</taxon>
        <taxon>Actinomycetes</taxon>
        <taxon>Micrococcales</taxon>
        <taxon>Micrococcaceae</taxon>
        <taxon>Rothia</taxon>
    </lineage>
</organism>
<keyword evidence="2 4" id="KW-0663">Pyridoxal phosphate</keyword>
<evidence type="ECO:0000313" key="6">
    <source>
        <dbReference type="EMBL" id="MBF1650750.1"/>
    </source>
</evidence>
<dbReference type="GO" id="GO:0009252">
    <property type="term" value="P:peptidoglycan biosynthetic process"/>
    <property type="evidence" value="ECO:0007669"/>
    <property type="project" value="TreeGrafter"/>
</dbReference>
<feature type="modified residue" description="N6-(pyridoxal phosphate)lysine" evidence="4">
    <location>
        <position position="37"/>
    </location>
</feature>
<proteinExistence type="predicted"/>
<dbReference type="Proteomes" id="UP000769484">
    <property type="component" value="Unassembled WGS sequence"/>
</dbReference>
<evidence type="ECO:0000259" key="5">
    <source>
        <dbReference type="Pfam" id="PF01168"/>
    </source>
</evidence>
<feature type="domain" description="Alanine racemase N-terminal" evidence="5">
    <location>
        <begin position="12"/>
        <end position="154"/>
    </location>
</feature>
<keyword evidence="3" id="KW-0413">Isomerase</keyword>
<dbReference type="EMBL" id="JABZXJ010000108">
    <property type="protein sequence ID" value="MBF1650750.1"/>
    <property type="molecule type" value="Genomic_DNA"/>
</dbReference>
<evidence type="ECO:0000256" key="1">
    <source>
        <dbReference type="ARBA" id="ARBA00001933"/>
    </source>
</evidence>
<gene>
    <name evidence="6" type="ORF">HXO56_11855</name>
</gene>
<dbReference type="InterPro" id="IPR029066">
    <property type="entry name" value="PLP-binding_barrel"/>
</dbReference>
<dbReference type="InterPro" id="IPR000821">
    <property type="entry name" value="Ala_racemase"/>
</dbReference>
<name>A0A930KHD6_9MICC</name>
<evidence type="ECO:0000256" key="4">
    <source>
        <dbReference type="PIRSR" id="PIRSR600821-50"/>
    </source>
</evidence>
<dbReference type="Gene3D" id="3.20.20.10">
    <property type="entry name" value="Alanine racemase"/>
    <property type="match status" value="1"/>
</dbReference>
<dbReference type="GO" id="GO:0008784">
    <property type="term" value="F:alanine racemase activity"/>
    <property type="evidence" value="ECO:0007669"/>
    <property type="project" value="InterPro"/>
</dbReference>
<dbReference type="SUPFAM" id="SSF51419">
    <property type="entry name" value="PLP-binding barrel"/>
    <property type="match status" value="1"/>
</dbReference>
<dbReference type="PANTHER" id="PTHR30511">
    <property type="entry name" value="ALANINE RACEMASE"/>
    <property type="match status" value="1"/>
</dbReference>
<accession>A0A930KHD6</accession>
<dbReference type="InterPro" id="IPR020622">
    <property type="entry name" value="Ala_racemase_pyridoxalP-BS"/>
</dbReference>
<dbReference type="GO" id="GO:0005829">
    <property type="term" value="C:cytosol"/>
    <property type="evidence" value="ECO:0007669"/>
    <property type="project" value="TreeGrafter"/>
</dbReference>
<evidence type="ECO:0000256" key="2">
    <source>
        <dbReference type="ARBA" id="ARBA00022898"/>
    </source>
</evidence>
<evidence type="ECO:0000256" key="3">
    <source>
        <dbReference type="ARBA" id="ARBA00023235"/>
    </source>
</evidence>
<dbReference type="GO" id="GO:0030170">
    <property type="term" value="F:pyridoxal phosphate binding"/>
    <property type="evidence" value="ECO:0007669"/>
    <property type="project" value="TreeGrafter"/>
</dbReference>
<dbReference type="InterPro" id="IPR001608">
    <property type="entry name" value="Ala_racemase_N"/>
</dbReference>
<comment type="caution">
    <text evidence="6">The sequence shown here is derived from an EMBL/GenBank/DDBJ whole genome shotgun (WGS) entry which is preliminary data.</text>
</comment>
<dbReference type="AlphaFoldDB" id="A0A930KHD6"/>
<protein>
    <submittedName>
        <fullName evidence="6">Alanine racemase</fullName>
    </submittedName>
</protein>
<dbReference type="GO" id="GO:0030632">
    <property type="term" value="P:D-alanine biosynthetic process"/>
    <property type="evidence" value="ECO:0007669"/>
    <property type="project" value="TreeGrafter"/>
</dbReference>